<comment type="subcellular location">
    <subcellularLocation>
        <location evidence="1">Membrane</location>
        <topology evidence="1">Multi-pass membrane protein</topology>
    </subcellularLocation>
</comment>
<proteinExistence type="inferred from homology"/>
<sequence>MSEHNQQHNTSSSQPESSQPDGEQAHEQQSSTSKLVSVIQRQDLSTPIYGLFTLAILYTLFIASDILLPLVFALLLSLLVSPAVAWCAKHLRMPRALSGLVLMLTVVAAIGGIGYGIFAPLTQWAEEAPEAVERILQGRGELQQDIEKLQESAEEIQSEVDGEVEGTEDPTVVVHESELWQHRVFAAAQSGVSGLALALALTYFLLVSGDTLVRNLAHQMGRSKRQIFLSIVRSGQEQVARYLGVITSVNVTIGIIVGLVSWGVGLPTPVLWGLIAALARFIPYVGGILGVGLLVVVSVATFDDLLMIAIVPGTFLLLISVVGFFLEPYIHGQRLAVNPVIIFISIFFWGFLWGPVGILLAVPLMTVIMVVVSHIPKLKPLSEVLRK</sequence>
<keyword evidence="3 8" id="KW-0812">Transmembrane</keyword>
<evidence type="ECO:0000256" key="2">
    <source>
        <dbReference type="ARBA" id="ARBA00009773"/>
    </source>
</evidence>
<dbReference type="PANTHER" id="PTHR21716:SF16">
    <property type="entry name" value="BLL1467 PROTEIN"/>
    <property type="match status" value="1"/>
</dbReference>
<dbReference type="AlphaFoldDB" id="A0A327WVK9"/>
<dbReference type="Proteomes" id="UP000287865">
    <property type="component" value="Unassembled WGS sequence"/>
</dbReference>
<evidence type="ECO:0000313" key="9">
    <source>
        <dbReference type="EMBL" id="RAJ97055.1"/>
    </source>
</evidence>
<reference evidence="10 12" key="1">
    <citation type="journal article" date="2018" name="Front. Microbiol.">
        <title>Genome-Based Analysis Reveals the Taxonomy and Diversity of the Family Idiomarinaceae.</title>
        <authorList>
            <person name="Liu Y."/>
            <person name="Lai Q."/>
            <person name="Shao Z."/>
        </authorList>
    </citation>
    <scope>NUCLEOTIDE SEQUENCE [LARGE SCALE GENOMIC DNA]</scope>
    <source>
        <strain evidence="10 12">CF12-14</strain>
    </source>
</reference>
<organism evidence="9 11">
    <name type="scientific">Aliidiomarina maris</name>
    <dbReference type="NCBI Taxonomy" id="531312"/>
    <lineage>
        <taxon>Bacteria</taxon>
        <taxon>Pseudomonadati</taxon>
        <taxon>Pseudomonadota</taxon>
        <taxon>Gammaproteobacteria</taxon>
        <taxon>Alteromonadales</taxon>
        <taxon>Idiomarinaceae</taxon>
        <taxon>Aliidiomarina</taxon>
    </lineage>
</organism>
<protein>
    <submittedName>
        <fullName evidence="10">AI-2E family transporter</fullName>
    </submittedName>
    <submittedName>
        <fullName evidence="9">Putative PurR-regulated permease PerM</fullName>
    </submittedName>
</protein>
<dbReference type="EMBL" id="PIPK01000006">
    <property type="protein sequence ID" value="RUO24660.1"/>
    <property type="molecule type" value="Genomic_DNA"/>
</dbReference>
<feature type="transmembrane region" description="Helical" evidence="8">
    <location>
        <begin position="346"/>
        <end position="372"/>
    </location>
</feature>
<feature type="coiled-coil region" evidence="6">
    <location>
        <begin position="132"/>
        <end position="159"/>
    </location>
</feature>
<evidence type="ECO:0000256" key="1">
    <source>
        <dbReference type="ARBA" id="ARBA00004141"/>
    </source>
</evidence>
<name>A0A327WVK9_9GAMM</name>
<dbReference type="Proteomes" id="UP000249203">
    <property type="component" value="Unassembled WGS sequence"/>
</dbReference>
<feature type="transmembrane region" description="Helical" evidence="8">
    <location>
        <begin position="100"/>
        <end position="118"/>
    </location>
</feature>
<evidence type="ECO:0000313" key="12">
    <source>
        <dbReference type="Proteomes" id="UP000287865"/>
    </source>
</evidence>
<reference evidence="9 11" key="2">
    <citation type="submission" date="2018-06" db="EMBL/GenBank/DDBJ databases">
        <title>Genomic Encyclopedia of Type Strains, Phase III (KMG-III): the genomes of soil and plant-associated and newly described type strains.</title>
        <authorList>
            <person name="Whitman W."/>
        </authorList>
    </citation>
    <scope>NUCLEOTIDE SEQUENCE [LARGE SCALE GENOMIC DNA]</scope>
    <source>
        <strain evidence="9 11">CGMCC 1.15366</strain>
    </source>
</reference>
<feature type="compositionally biased region" description="Polar residues" evidence="7">
    <location>
        <begin position="7"/>
        <end position="29"/>
    </location>
</feature>
<gene>
    <name evidence="9" type="ORF">B0I24_106118</name>
    <name evidence="10" type="ORF">CWE07_08300</name>
</gene>
<evidence type="ECO:0000256" key="7">
    <source>
        <dbReference type="SAM" id="MobiDB-lite"/>
    </source>
</evidence>
<dbReference type="GO" id="GO:0016020">
    <property type="term" value="C:membrane"/>
    <property type="evidence" value="ECO:0007669"/>
    <property type="project" value="UniProtKB-SubCell"/>
</dbReference>
<dbReference type="PANTHER" id="PTHR21716">
    <property type="entry name" value="TRANSMEMBRANE PROTEIN"/>
    <property type="match status" value="1"/>
</dbReference>
<feature type="transmembrane region" description="Helical" evidence="8">
    <location>
        <begin position="270"/>
        <end position="298"/>
    </location>
</feature>
<accession>A0A327WVK9</accession>
<evidence type="ECO:0000313" key="11">
    <source>
        <dbReference type="Proteomes" id="UP000249203"/>
    </source>
</evidence>
<feature type="transmembrane region" description="Helical" evidence="8">
    <location>
        <begin position="67"/>
        <end position="88"/>
    </location>
</feature>
<feature type="region of interest" description="Disordered" evidence="7">
    <location>
        <begin position="1"/>
        <end position="29"/>
    </location>
</feature>
<keyword evidence="12" id="KW-1185">Reference proteome</keyword>
<evidence type="ECO:0000256" key="6">
    <source>
        <dbReference type="SAM" id="Coils"/>
    </source>
</evidence>
<evidence type="ECO:0000256" key="4">
    <source>
        <dbReference type="ARBA" id="ARBA00022989"/>
    </source>
</evidence>
<feature type="transmembrane region" description="Helical" evidence="8">
    <location>
        <begin position="305"/>
        <end position="326"/>
    </location>
</feature>
<dbReference type="InterPro" id="IPR002549">
    <property type="entry name" value="AI-2E-like"/>
</dbReference>
<evidence type="ECO:0000256" key="8">
    <source>
        <dbReference type="SAM" id="Phobius"/>
    </source>
</evidence>
<keyword evidence="5 8" id="KW-0472">Membrane</keyword>
<dbReference type="Pfam" id="PF01594">
    <property type="entry name" value="AI-2E_transport"/>
    <property type="match status" value="1"/>
</dbReference>
<comment type="similarity">
    <text evidence="2">Belongs to the autoinducer-2 exporter (AI-2E) (TC 2.A.86) family.</text>
</comment>
<dbReference type="GO" id="GO:0055085">
    <property type="term" value="P:transmembrane transport"/>
    <property type="evidence" value="ECO:0007669"/>
    <property type="project" value="TreeGrafter"/>
</dbReference>
<dbReference type="RefSeq" id="WP_111569422.1">
    <property type="nucleotide sequence ID" value="NZ_PIPK01000006.1"/>
</dbReference>
<feature type="transmembrane region" description="Helical" evidence="8">
    <location>
        <begin position="242"/>
        <end position="264"/>
    </location>
</feature>
<evidence type="ECO:0000313" key="10">
    <source>
        <dbReference type="EMBL" id="RUO24660.1"/>
    </source>
</evidence>
<feature type="transmembrane region" description="Helical" evidence="8">
    <location>
        <begin position="44"/>
        <end position="61"/>
    </location>
</feature>
<dbReference type="OrthoDB" id="9799225at2"/>
<keyword evidence="4 8" id="KW-1133">Transmembrane helix</keyword>
<keyword evidence="6" id="KW-0175">Coiled coil</keyword>
<evidence type="ECO:0000256" key="3">
    <source>
        <dbReference type="ARBA" id="ARBA00022692"/>
    </source>
</evidence>
<evidence type="ECO:0000256" key="5">
    <source>
        <dbReference type="ARBA" id="ARBA00023136"/>
    </source>
</evidence>
<dbReference type="EMBL" id="QLMD01000006">
    <property type="protein sequence ID" value="RAJ97055.1"/>
    <property type="molecule type" value="Genomic_DNA"/>
</dbReference>
<comment type="caution">
    <text evidence="9">The sequence shown here is derived from an EMBL/GenBank/DDBJ whole genome shotgun (WGS) entry which is preliminary data.</text>
</comment>
<feature type="transmembrane region" description="Helical" evidence="8">
    <location>
        <begin position="184"/>
        <end position="206"/>
    </location>
</feature>